<keyword evidence="1" id="KW-0418">Kinase</keyword>
<dbReference type="PANTHER" id="PTHR32309">
    <property type="entry name" value="TYROSINE-PROTEIN KINASE"/>
    <property type="match status" value="1"/>
</dbReference>
<reference evidence="2" key="1">
    <citation type="journal article" date="2019" name="Int. J. Syst. Evol. Microbiol.">
        <title>The Global Catalogue of Microorganisms (GCM) 10K type strain sequencing project: providing services to taxonomists for standard genome sequencing and annotation.</title>
        <authorList>
            <consortium name="The Broad Institute Genomics Platform"/>
            <consortium name="The Broad Institute Genome Sequencing Center for Infectious Disease"/>
            <person name="Wu L."/>
            <person name="Ma J."/>
        </authorList>
    </citation>
    <scope>NUCLEOTIDE SEQUENCE [LARGE SCALE GENOMIC DNA]</scope>
    <source>
        <strain evidence="2">DFY28</strain>
    </source>
</reference>
<organism evidence="1 2">
    <name type="scientific">Phenylobacterium terrae</name>
    <dbReference type="NCBI Taxonomy" id="2665495"/>
    <lineage>
        <taxon>Bacteria</taxon>
        <taxon>Pseudomonadati</taxon>
        <taxon>Pseudomonadota</taxon>
        <taxon>Alphaproteobacteria</taxon>
        <taxon>Caulobacterales</taxon>
        <taxon>Caulobacteraceae</taxon>
        <taxon>Phenylobacterium</taxon>
    </lineage>
</organism>
<dbReference type="InterPro" id="IPR050445">
    <property type="entry name" value="Bact_polysacc_biosynth/exp"/>
</dbReference>
<sequence>MVDLSAEMAELWASLGAPAAGAGRIVQFIAARRGEGTSTVARELAHFAARRAGRSVWLVDLDLLRSPQHAAIAAEPERYGPLSKPAGASPDGSAFFTIRPPGADAEGRPIPDAAWLAAHQVGAGRLWVTRFRREALQGGRSVHVLPTPGYWRALRAHVDLIIVDAPAADRSRAGLTVAPQMDQTVLVVAADQSDVSAPAKLKDAVHGAGGQVSGLFFNRGQVEAPAFLKALLP</sequence>
<dbReference type="EMBL" id="JBHUEY010000006">
    <property type="protein sequence ID" value="MFD1784704.1"/>
    <property type="molecule type" value="Genomic_DNA"/>
</dbReference>
<gene>
    <name evidence="1" type="ORF">ACFSC0_14970</name>
</gene>
<comment type="caution">
    <text evidence="1">The sequence shown here is derived from an EMBL/GenBank/DDBJ whole genome shotgun (WGS) entry which is preliminary data.</text>
</comment>
<dbReference type="RefSeq" id="WP_377280843.1">
    <property type="nucleotide sequence ID" value="NZ_JBHRSI010000002.1"/>
</dbReference>
<dbReference type="GO" id="GO:0016301">
    <property type="term" value="F:kinase activity"/>
    <property type="evidence" value="ECO:0007669"/>
    <property type="project" value="UniProtKB-KW"/>
</dbReference>
<keyword evidence="2" id="KW-1185">Reference proteome</keyword>
<evidence type="ECO:0000313" key="2">
    <source>
        <dbReference type="Proteomes" id="UP001597237"/>
    </source>
</evidence>
<keyword evidence="1" id="KW-0808">Transferase</keyword>
<dbReference type="PANTHER" id="PTHR32309:SF13">
    <property type="entry name" value="FERRIC ENTEROBACTIN TRANSPORT PROTEIN FEPE"/>
    <property type="match status" value="1"/>
</dbReference>
<dbReference type="InterPro" id="IPR027417">
    <property type="entry name" value="P-loop_NTPase"/>
</dbReference>
<dbReference type="SUPFAM" id="SSF52540">
    <property type="entry name" value="P-loop containing nucleoside triphosphate hydrolases"/>
    <property type="match status" value="1"/>
</dbReference>
<proteinExistence type="predicted"/>
<accession>A0ABW4N5F0</accession>
<dbReference type="Proteomes" id="UP001597237">
    <property type="component" value="Unassembled WGS sequence"/>
</dbReference>
<dbReference type="Gene3D" id="3.40.50.300">
    <property type="entry name" value="P-loop containing nucleotide triphosphate hydrolases"/>
    <property type="match status" value="1"/>
</dbReference>
<protein>
    <submittedName>
        <fullName evidence="1">Sugar kinase</fullName>
    </submittedName>
</protein>
<evidence type="ECO:0000313" key="1">
    <source>
        <dbReference type="EMBL" id="MFD1784704.1"/>
    </source>
</evidence>
<name>A0ABW4N5F0_9CAUL</name>